<accession>A0A8J8K9J2</accession>
<sequence>MKTNLVNGYQLDHGFQVLLKITDCKEILG</sequence>
<proteinExistence type="predicted"/>
<dbReference type="EMBL" id="JABSNO010000016">
    <property type="protein sequence ID" value="NRS93122.1"/>
    <property type="molecule type" value="Genomic_DNA"/>
</dbReference>
<comment type="caution">
    <text evidence="1">The sequence shown here is derived from an EMBL/GenBank/DDBJ whole genome shotgun (WGS) entry which is preliminary data.</text>
</comment>
<protein>
    <submittedName>
        <fullName evidence="1">Uncharacterized protein</fullName>
    </submittedName>
</protein>
<reference evidence="1" key="1">
    <citation type="submission" date="2020-05" db="EMBL/GenBank/DDBJ databases">
        <title>Genomic Encyclopedia of Type Strains, Phase IV (KMG-V): Genome sequencing to study the core and pangenomes of soil and plant-associated prokaryotes.</title>
        <authorList>
            <person name="Whitman W."/>
        </authorList>
    </citation>
    <scope>NUCLEOTIDE SEQUENCE</scope>
    <source>
        <strain evidence="1">16F</strain>
    </source>
</reference>
<name>A0A8J8K9J2_9FLAO</name>
<keyword evidence="2" id="KW-1185">Reference proteome</keyword>
<evidence type="ECO:0000313" key="2">
    <source>
        <dbReference type="Proteomes" id="UP000610746"/>
    </source>
</evidence>
<evidence type="ECO:0000313" key="1">
    <source>
        <dbReference type="EMBL" id="NRS93122.1"/>
    </source>
</evidence>
<gene>
    <name evidence="1" type="ORF">HNQ03_002208</name>
</gene>
<dbReference type="Proteomes" id="UP000610746">
    <property type="component" value="Unassembled WGS sequence"/>
</dbReference>
<organism evidence="1 2">
    <name type="scientific">Frigoriflavimonas asaccharolytica</name>
    <dbReference type="NCBI Taxonomy" id="2735899"/>
    <lineage>
        <taxon>Bacteria</taxon>
        <taxon>Pseudomonadati</taxon>
        <taxon>Bacteroidota</taxon>
        <taxon>Flavobacteriia</taxon>
        <taxon>Flavobacteriales</taxon>
        <taxon>Weeksellaceae</taxon>
        <taxon>Frigoriflavimonas</taxon>
    </lineage>
</organism>
<dbReference type="AlphaFoldDB" id="A0A8J8K9J2"/>